<organism evidence="1 2">
    <name type="scientific">Penicillium nalgiovense</name>
    <dbReference type="NCBI Taxonomy" id="60175"/>
    <lineage>
        <taxon>Eukaryota</taxon>
        <taxon>Fungi</taxon>
        <taxon>Dikarya</taxon>
        <taxon>Ascomycota</taxon>
        <taxon>Pezizomycotina</taxon>
        <taxon>Eurotiomycetes</taxon>
        <taxon>Eurotiomycetidae</taxon>
        <taxon>Eurotiales</taxon>
        <taxon>Aspergillaceae</taxon>
        <taxon>Penicillium</taxon>
    </lineage>
</organism>
<protein>
    <submittedName>
        <fullName evidence="1">Uncharacterized protein</fullName>
    </submittedName>
</protein>
<sequence>MTRMTNLMECFKLGDVELNGPLDDNSLDSFKDTYFIAFIAKDAKFDQSTHTALTCFAEHDYIVVAPNPTGSTGYGMALGVGYGGYMVIWMKGGPPWGNPEAWRKWDPAQFAGNWKTPQQIIHGELIRQHPVTEALAAFNALNLQSVEVALLLLCSTG</sequence>
<dbReference type="STRING" id="60175.A0A1V6YUU8"/>
<reference evidence="2" key="1">
    <citation type="journal article" date="2017" name="Nat. Microbiol.">
        <title>Global analysis of biosynthetic gene clusters reveals vast potential of secondary metabolite production in Penicillium species.</title>
        <authorList>
            <person name="Nielsen J.C."/>
            <person name="Grijseels S."/>
            <person name="Prigent S."/>
            <person name="Ji B."/>
            <person name="Dainat J."/>
            <person name="Nielsen K.F."/>
            <person name="Frisvad J.C."/>
            <person name="Workman M."/>
            <person name="Nielsen J."/>
        </authorList>
    </citation>
    <scope>NUCLEOTIDE SEQUENCE [LARGE SCALE GENOMIC DNA]</scope>
    <source>
        <strain evidence="2">IBT 13039</strain>
    </source>
</reference>
<dbReference type="SUPFAM" id="SSF53474">
    <property type="entry name" value="alpha/beta-Hydrolases"/>
    <property type="match status" value="1"/>
</dbReference>
<evidence type="ECO:0000313" key="1">
    <source>
        <dbReference type="EMBL" id="OQE91221.1"/>
    </source>
</evidence>
<accession>A0A1V6YUU8</accession>
<evidence type="ECO:0000313" key="2">
    <source>
        <dbReference type="Proteomes" id="UP000191691"/>
    </source>
</evidence>
<dbReference type="GO" id="GO:0017000">
    <property type="term" value="P:antibiotic biosynthetic process"/>
    <property type="evidence" value="ECO:0007669"/>
    <property type="project" value="UniProtKB-ARBA"/>
</dbReference>
<gene>
    <name evidence="1" type="ORF">PENNAL_c0010G03365</name>
</gene>
<dbReference type="GO" id="GO:0072330">
    <property type="term" value="P:monocarboxylic acid biosynthetic process"/>
    <property type="evidence" value="ECO:0007669"/>
    <property type="project" value="UniProtKB-ARBA"/>
</dbReference>
<dbReference type="InterPro" id="IPR029058">
    <property type="entry name" value="AB_hydrolase_fold"/>
</dbReference>
<dbReference type="EMBL" id="MOOB01000010">
    <property type="protein sequence ID" value="OQE91221.1"/>
    <property type="molecule type" value="Genomic_DNA"/>
</dbReference>
<dbReference type="AlphaFoldDB" id="A0A1V6YUU8"/>
<dbReference type="Proteomes" id="UP000191691">
    <property type="component" value="Unassembled WGS sequence"/>
</dbReference>
<dbReference type="Gene3D" id="3.40.50.1820">
    <property type="entry name" value="alpha/beta hydrolase"/>
    <property type="match status" value="1"/>
</dbReference>
<name>A0A1V6YUU8_PENNA</name>
<keyword evidence="2" id="KW-1185">Reference proteome</keyword>
<comment type="caution">
    <text evidence="1">The sequence shown here is derived from an EMBL/GenBank/DDBJ whole genome shotgun (WGS) entry which is preliminary data.</text>
</comment>
<proteinExistence type="predicted"/>